<evidence type="ECO:0000256" key="3">
    <source>
        <dbReference type="ARBA" id="ARBA00023242"/>
    </source>
</evidence>
<keyword evidence="3 4" id="KW-0539">Nucleus</keyword>
<evidence type="ECO:0000256" key="5">
    <source>
        <dbReference type="SAM" id="Coils"/>
    </source>
</evidence>
<feature type="region of interest" description="Disordered" evidence="6">
    <location>
        <begin position="628"/>
        <end position="663"/>
    </location>
</feature>
<feature type="region of interest" description="Disordered" evidence="6">
    <location>
        <begin position="382"/>
        <end position="544"/>
    </location>
</feature>
<keyword evidence="9" id="KW-1185">Reference proteome</keyword>
<protein>
    <recommendedName>
        <fullName evidence="7">HMG box domain-containing protein</fullName>
    </recommendedName>
</protein>
<reference evidence="9" key="1">
    <citation type="journal article" date="2015" name="Proc. Natl. Acad. Sci. U.S.A.">
        <title>Genome sequence of the Asian Tiger mosquito, Aedes albopictus, reveals insights into its biology, genetics, and evolution.</title>
        <authorList>
            <person name="Chen X.G."/>
            <person name="Jiang X."/>
            <person name="Gu J."/>
            <person name="Xu M."/>
            <person name="Wu Y."/>
            <person name="Deng Y."/>
            <person name="Zhang C."/>
            <person name="Bonizzoni M."/>
            <person name="Dermauw W."/>
            <person name="Vontas J."/>
            <person name="Armbruster P."/>
            <person name="Huang X."/>
            <person name="Yang Y."/>
            <person name="Zhang H."/>
            <person name="He W."/>
            <person name="Peng H."/>
            <person name="Liu Y."/>
            <person name="Wu K."/>
            <person name="Chen J."/>
            <person name="Lirakis M."/>
            <person name="Topalis P."/>
            <person name="Van Leeuwen T."/>
            <person name="Hall A.B."/>
            <person name="Jiang X."/>
            <person name="Thorpe C."/>
            <person name="Mueller R.L."/>
            <person name="Sun C."/>
            <person name="Waterhouse R.M."/>
            <person name="Yan G."/>
            <person name="Tu Z.J."/>
            <person name="Fang X."/>
            <person name="James A.A."/>
        </authorList>
    </citation>
    <scope>NUCLEOTIDE SEQUENCE [LARGE SCALE GENOMIC DNA]</scope>
    <source>
        <strain evidence="9">Foshan</strain>
    </source>
</reference>
<reference evidence="8" key="2">
    <citation type="submission" date="2025-05" db="UniProtKB">
        <authorList>
            <consortium name="EnsemblMetazoa"/>
        </authorList>
    </citation>
    <scope>IDENTIFICATION</scope>
    <source>
        <strain evidence="8">Foshan</strain>
    </source>
</reference>
<dbReference type="Pfam" id="PF00505">
    <property type="entry name" value="HMG_box"/>
    <property type="match status" value="1"/>
</dbReference>
<dbReference type="InterPro" id="IPR036910">
    <property type="entry name" value="HMG_box_dom_sf"/>
</dbReference>
<sequence>MRKRSMSVFVARENNRLSQKFEGVASDNELQSESENEEFVPEIHLEETKEEVELSEGWNKQEYETLVQQLKGSLPKKDTRKWKTSLEAVDWQQIKVGKRPNDEVERVAKEIIAKVRTFRTLSEILADMPDVVSKLLCATRPKPPLTAYSLFVKEKLPQLREEHKELKVQQIFKLIPELFKGLSAKKRRRYENDAAKKKEEYQAQLQKFYVDHPDLSPKKGYKPKKEPLKTPFHLFYQERRAISANISFQQARREWEELPLKQKVVFIQKSFEVQGGTDLKLVNKREMELLDHSLGKPEFCGRNAYEFYRRKMKTQPGKEQEAKIRDDYKHLNEQELEALREEYQQARTKFVNQYREYIKKLPREKQQAEIDYLLTITEKTKTKKVKSEKLNTTAEEDHYPGSPDDPPAAESTTIRKKPPAKATTKVATIKKEHKSDPSDVDSVDHPVSPKKRASKTPAATPVAAVASPSKRKQPASVAKSEPKSASASSSDDHGEDGRAPPKRNASPIKNGAKKRTSSEDQPPAVAAKKTKVKKEQTEQPPAAPVAVVKCTLKEPEKPPRDAEEFYRQRLYKGKVGKHKEAYANLSSAKKREIVEQLKAAQKKYIVDFEVFLKSLPKEEIRKYIEQRAKEQHKLDKTEDSDDDDDDDDDEEDESSSEEEDDDE</sequence>
<dbReference type="RefSeq" id="XP_029731614.1">
    <property type="nucleotide sequence ID" value="XM_029875754.2"/>
</dbReference>
<organism evidence="8 9">
    <name type="scientific">Aedes albopictus</name>
    <name type="common">Asian tiger mosquito</name>
    <name type="synonym">Stegomyia albopicta</name>
    <dbReference type="NCBI Taxonomy" id="7160"/>
    <lineage>
        <taxon>Eukaryota</taxon>
        <taxon>Metazoa</taxon>
        <taxon>Ecdysozoa</taxon>
        <taxon>Arthropoda</taxon>
        <taxon>Hexapoda</taxon>
        <taxon>Insecta</taxon>
        <taxon>Pterygota</taxon>
        <taxon>Neoptera</taxon>
        <taxon>Endopterygota</taxon>
        <taxon>Diptera</taxon>
        <taxon>Nematocera</taxon>
        <taxon>Culicoidea</taxon>
        <taxon>Culicidae</taxon>
        <taxon>Culicinae</taxon>
        <taxon>Aedini</taxon>
        <taxon>Aedes</taxon>
        <taxon>Stegomyia</taxon>
    </lineage>
</organism>
<name>A0ABM1ZFN3_AEDAL</name>
<dbReference type="PANTHER" id="PTHR46318">
    <property type="entry name" value="UPSTREAM BINDING TRANSCRIPTION FACTOR"/>
    <property type="match status" value="1"/>
</dbReference>
<evidence type="ECO:0000256" key="1">
    <source>
        <dbReference type="ARBA" id="ARBA00004123"/>
    </source>
</evidence>
<feature type="compositionally biased region" description="Basic and acidic residues" evidence="6">
    <location>
        <begin position="628"/>
        <end position="637"/>
    </location>
</feature>
<evidence type="ECO:0000313" key="9">
    <source>
        <dbReference type="Proteomes" id="UP000069940"/>
    </source>
</evidence>
<evidence type="ECO:0000256" key="4">
    <source>
        <dbReference type="PROSITE-ProRule" id="PRU00267"/>
    </source>
</evidence>
<keyword evidence="5" id="KW-0175">Coiled coil</keyword>
<dbReference type="PROSITE" id="PS50118">
    <property type="entry name" value="HMG_BOX_2"/>
    <property type="match status" value="1"/>
</dbReference>
<keyword evidence="2 4" id="KW-0238">DNA-binding</keyword>
<dbReference type="Gene3D" id="1.10.30.10">
    <property type="entry name" value="High mobility group box domain"/>
    <property type="match status" value="1"/>
</dbReference>
<dbReference type="EnsemblMetazoa" id="AALFPA23_017997.R26411">
    <property type="protein sequence ID" value="AALFPA23_017997.P26411"/>
    <property type="gene ID" value="AALFPA23_017997"/>
</dbReference>
<dbReference type="InterPro" id="IPR051762">
    <property type="entry name" value="UBF1"/>
</dbReference>
<feature type="compositionally biased region" description="Basic and acidic residues" evidence="6">
    <location>
        <begin position="490"/>
        <end position="499"/>
    </location>
</feature>
<dbReference type="Proteomes" id="UP000069940">
    <property type="component" value="Unassembled WGS sequence"/>
</dbReference>
<dbReference type="SUPFAM" id="SSF47095">
    <property type="entry name" value="HMG-box"/>
    <property type="match status" value="1"/>
</dbReference>
<dbReference type="InterPro" id="IPR009071">
    <property type="entry name" value="HMG_box_dom"/>
</dbReference>
<evidence type="ECO:0000259" key="7">
    <source>
        <dbReference type="PROSITE" id="PS50118"/>
    </source>
</evidence>
<evidence type="ECO:0000313" key="8">
    <source>
        <dbReference type="EnsemblMetazoa" id="AALFPA23_017997.P26411"/>
    </source>
</evidence>
<feature type="domain" description="HMG box" evidence="7">
    <location>
        <begin position="141"/>
        <end position="209"/>
    </location>
</feature>
<feature type="compositionally biased region" description="Acidic residues" evidence="6">
    <location>
        <begin position="638"/>
        <end position="663"/>
    </location>
</feature>
<proteinExistence type="predicted"/>
<dbReference type="GeneID" id="109433503"/>
<dbReference type="PANTHER" id="PTHR46318:SF3">
    <property type="entry name" value="UPSTREAM BINDING TRANSCRIPTION FACTOR"/>
    <property type="match status" value="1"/>
</dbReference>
<feature type="compositionally biased region" description="Low complexity" evidence="6">
    <location>
        <begin position="455"/>
        <end position="489"/>
    </location>
</feature>
<feature type="compositionally biased region" description="Basic and acidic residues" evidence="6">
    <location>
        <begin position="385"/>
        <end position="399"/>
    </location>
</feature>
<evidence type="ECO:0000256" key="2">
    <source>
        <dbReference type="ARBA" id="ARBA00023125"/>
    </source>
</evidence>
<feature type="DNA-binding region" description="HMG box" evidence="4">
    <location>
        <begin position="141"/>
        <end position="209"/>
    </location>
</feature>
<accession>A0ABM1ZFN3</accession>
<feature type="coiled-coil region" evidence="5">
    <location>
        <begin position="329"/>
        <end position="356"/>
    </location>
</feature>
<evidence type="ECO:0000256" key="6">
    <source>
        <dbReference type="SAM" id="MobiDB-lite"/>
    </source>
</evidence>
<dbReference type="SMART" id="SM00398">
    <property type="entry name" value="HMG"/>
    <property type="match status" value="1"/>
</dbReference>
<comment type="subcellular location">
    <subcellularLocation>
        <location evidence="1">Nucleus</location>
    </subcellularLocation>
</comment>